<comment type="caution">
    <text evidence="1">The sequence shown here is derived from an EMBL/GenBank/DDBJ whole genome shotgun (WGS) entry which is preliminary data.</text>
</comment>
<name>A0ABT9ZU10_9BACI</name>
<gene>
    <name evidence="1" type="ORF">J2S74_002115</name>
</gene>
<evidence type="ECO:0000313" key="2">
    <source>
        <dbReference type="Proteomes" id="UP001230005"/>
    </source>
</evidence>
<organism evidence="1 2">
    <name type="scientific">Evansella vedderi</name>
    <dbReference type="NCBI Taxonomy" id="38282"/>
    <lineage>
        <taxon>Bacteria</taxon>
        <taxon>Bacillati</taxon>
        <taxon>Bacillota</taxon>
        <taxon>Bacilli</taxon>
        <taxon>Bacillales</taxon>
        <taxon>Bacillaceae</taxon>
        <taxon>Evansella</taxon>
    </lineage>
</organism>
<accession>A0ABT9ZU10</accession>
<dbReference type="Proteomes" id="UP001230005">
    <property type="component" value="Unassembled WGS sequence"/>
</dbReference>
<evidence type="ECO:0000313" key="1">
    <source>
        <dbReference type="EMBL" id="MDQ0254736.1"/>
    </source>
</evidence>
<reference evidence="1 2" key="1">
    <citation type="submission" date="2023-07" db="EMBL/GenBank/DDBJ databases">
        <title>Genomic Encyclopedia of Type Strains, Phase IV (KMG-IV): sequencing the most valuable type-strain genomes for metagenomic binning, comparative biology and taxonomic classification.</title>
        <authorList>
            <person name="Goeker M."/>
        </authorList>
    </citation>
    <scope>NUCLEOTIDE SEQUENCE [LARGE SCALE GENOMIC DNA]</scope>
    <source>
        <strain evidence="1 2">DSM 9768</strain>
    </source>
</reference>
<sequence length="45" mass="5154">MLTSYINGAIDNPIKSLRKRVKRWNKPINAAYSLAENNPVPAEWI</sequence>
<protein>
    <submittedName>
        <fullName evidence="1">Uncharacterized protein</fullName>
    </submittedName>
</protein>
<dbReference type="RefSeq" id="WP_307325096.1">
    <property type="nucleotide sequence ID" value="NZ_JAUSUG010000007.1"/>
</dbReference>
<keyword evidence="2" id="KW-1185">Reference proteome</keyword>
<dbReference type="EMBL" id="JAUSUG010000007">
    <property type="protein sequence ID" value="MDQ0254736.1"/>
    <property type="molecule type" value="Genomic_DNA"/>
</dbReference>
<proteinExistence type="predicted"/>